<reference evidence="8 9" key="1">
    <citation type="submission" date="2016-10" db="EMBL/GenBank/DDBJ databases">
        <authorList>
            <person name="de Groot N.N."/>
        </authorList>
    </citation>
    <scope>NUCLEOTIDE SEQUENCE [LARGE SCALE GENOMIC DNA]</scope>
    <source>
        <strain evidence="8">1</strain>
    </source>
</reference>
<dbReference type="InterPro" id="IPR000266">
    <property type="entry name" value="Ribosomal_uS17"/>
</dbReference>
<dbReference type="NCBIfam" id="NF004123">
    <property type="entry name" value="PRK05610.1"/>
    <property type="match status" value="1"/>
</dbReference>
<evidence type="ECO:0000256" key="3">
    <source>
        <dbReference type="ARBA" id="ARBA00022884"/>
    </source>
</evidence>
<evidence type="ECO:0000313" key="9">
    <source>
        <dbReference type="Proteomes" id="UP000198729"/>
    </source>
</evidence>
<comment type="similarity">
    <text evidence="1 6 7">Belongs to the universal ribosomal protein uS17 family.</text>
</comment>
<evidence type="ECO:0000256" key="5">
    <source>
        <dbReference type="ARBA" id="ARBA00023274"/>
    </source>
</evidence>
<dbReference type="GO" id="GO:0003735">
    <property type="term" value="F:structural constituent of ribosome"/>
    <property type="evidence" value="ECO:0007669"/>
    <property type="project" value="UniProtKB-UniRule"/>
</dbReference>
<keyword evidence="5 6" id="KW-0687">Ribonucleoprotein</keyword>
<dbReference type="RefSeq" id="WP_090285272.1">
    <property type="nucleotide sequence ID" value="NZ_FMWO01000043.1"/>
</dbReference>
<dbReference type="InterPro" id="IPR012340">
    <property type="entry name" value="NA-bd_OB-fold"/>
</dbReference>
<keyword evidence="4 6" id="KW-0689">Ribosomal protein</keyword>
<dbReference type="Gene3D" id="2.40.50.140">
    <property type="entry name" value="Nucleic acid-binding proteins"/>
    <property type="match status" value="1"/>
</dbReference>
<proteinExistence type="inferred from homology"/>
<name>A0A1G5SDX9_9PROT</name>
<dbReference type="EMBL" id="FMWO01000043">
    <property type="protein sequence ID" value="SCZ85197.1"/>
    <property type="molecule type" value="Genomic_DNA"/>
</dbReference>
<sequence>MNANKSTNFLVGRVVSSSRDKTIAVRIDRKVKHPLYGKILIKSNKLHAHDENNQYKVGDIVTIYETRPISKTKSWQVIPPAN</sequence>
<organism evidence="8 9">
    <name type="scientific">Nitrosomonas mobilis</name>
    <dbReference type="NCBI Taxonomy" id="51642"/>
    <lineage>
        <taxon>Bacteria</taxon>
        <taxon>Pseudomonadati</taxon>
        <taxon>Pseudomonadota</taxon>
        <taxon>Betaproteobacteria</taxon>
        <taxon>Nitrosomonadales</taxon>
        <taxon>Nitrosomonadaceae</taxon>
        <taxon>Nitrosomonas</taxon>
    </lineage>
</organism>
<dbReference type="Proteomes" id="UP000198729">
    <property type="component" value="Unassembled WGS sequence"/>
</dbReference>
<dbReference type="PANTHER" id="PTHR10744">
    <property type="entry name" value="40S RIBOSOMAL PROTEIN S11 FAMILY MEMBER"/>
    <property type="match status" value="1"/>
</dbReference>
<evidence type="ECO:0000313" key="8">
    <source>
        <dbReference type="EMBL" id="SCZ85197.1"/>
    </source>
</evidence>
<keyword evidence="9" id="KW-1185">Reference proteome</keyword>
<dbReference type="CDD" id="cd00364">
    <property type="entry name" value="Ribosomal_uS17"/>
    <property type="match status" value="1"/>
</dbReference>
<keyword evidence="3 6" id="KW-0694">RNA-binding</keyword>
<dbReference type="InterPro" id="IPR019984">
    <property type="entry name" value="Ribosomal_uS17_bact/chlr"/>
</dbReference>
<dbReference type="GO" id="GO:0022627">
    <property type="term" value="C:cytosolic small ribosomal subunit"/>
    <property type="evidence" value="ECO:0007669"/>
    <property type="project" value="UniProtKB-UniRule"/>
</dbReference>
<dbReference type="PANTHER" id="PTHR10744:SF1">
    <property type="entry name" value="SMALL RIBOSOMAL SUBUNIT PROTEIN US17M"/>
    <property type="match status" value="1"/>
</dbReference>
<accession>A0A1G5SDX9</accession>
<gene>
    <name evidence="6 8" type="primary">rpsQ</name>
    <name evidence="8" type="ORF">NSMM_360012</name>
</gene>
<dbReference type="OrthoDB" id="9811714at2"/>
<dbReference type="PRINTS" id="PR00973">
    <property type="entry name" value="RIBOSOMALS17"/>
</dbReference>
<dbReference type="SUPFAM" id="SSF50249">
    <property type="entry name" value="Nucleic acid-binding proteins"/>
    <property type="match status" value="1"/>
</dbReference>
<dbReference type="GO" id="GO:0019843">
    <property type="term" value="F:rRNA binding"/>
    <property type="evidence" value="ECO:0007669"/>
    <property type="project" value="UniProtKB-UniRule"/>
</dbReference>
<evidence type="ECO:0000256" key="4">
    <source>
        <dbReference type="ARBA" id="ARBA00022980"/>
    </source>
</evidence>
<comment type="function">
    <text evidence="6">One of the primary rRNA binding proteins, it binds specifically to the 5'-end of 16S ribosomal RNA.</text>
</comment>
<dbReference type="STRING" id="51642.NSMM_360012"/>
<dbReference type="HAMAP" id="MF_01345_B">
    <property type="entry name" value="Ribosomal_uS17_B"/>
    <property type="match status" value="1"/>
</dbReference>
<dbReference type="GO" id="GO:0006412">
    <property type="term" value="P:translation"/>
    <property type="evidence" value="ECO:0007669"/>
    <property type="project" value="UniProtKB-UniRule"/>
</dbReference>
<dbReference type="Pfam" id="PF00366">
    <property type="entry name" value="Ribosomal_S17"/>
    <property type="match status" value="1"/>
</dbReference>
<evidence type="ECO:0000256" key="1">
    <source>
        <dbReference type="ARBA" id="ARBA00010254"/>
    </source>
</evidence>
<keyword evidence="2 6" id="KW-0699">rRNA-binding</keyword>
<dbReference type="InterPro" id="IPR019979">
    <property type="entry name" value="Ribosomal_uS17_CS"/>
</dbReference>
<dbReference type="PROSITE" id="PS00056">
    <property type="entry name" value="RIBOSOMAL_S17"/>
    <property type="match status" value="1"/>
</dbReference>
<dbReference type="AlphaFoldDB" id="A0A1G5SDX9"/>
<evidence type="ECO:0000256" key="7">
    <source>
        <dbReference type="RuleBase" id="RU003872"/>
    </source>
</evidence>
<evidence type="ECO:0000256" key="2">
    <source>
        <dbReference type="ARBA" id="ARBA00022730"/>
    </source>
</evidence>
<protein>
    <recommendedName>
        <fullName evidence="6">Small ribosomal subunit protein uS17</fullName>
    </recommendedName>
</protein>
<evidence type="ECO:0000256" key="6">
    <source>
        <dbReference type="HAMAP-Rule" id="MF_01345"/>
    </source>
</evidence>
<dbReference type="NCBIfam" id="TIGR03635">
    <property type="entry name" value="uS17_bact"/>
    <property type="match status" value="1"/>
</dbReference>
<comment type="subunit">
    <text evidence="6">Part of the 30S ribosomal subunit.</text>
</comment>